<proteinExistence type="predicted"/>
<dbReference type="Pfam" id="PF09903">
    <property type="entry name" value="DUF2130"/>
    <property type="match status" value="1"/>
</dbReference>
<gene>
    <name evidence="2" type="ORF">ACD_3C00045G0002</name>
</gene>
<sequence>MAHNTVTCPKCSTIINLDEVQAKKYNEELQRNEEKLKLEFEIKMKQKEEEISKREEEIKKEMWAKALKAAEEKKELETKDLNLQLEEFKKKQEEAIKNELELRKKARELEDKAKNIELENVRKLDEERKKMEEAMKMEQGKKEEEIFRKIQEDFSKQLAEKDKQAEILRKSLEEANRKAIQGSQQIQWEIQENELKWILARNFPMDSIEDVPTGIKGADLIQTVRNHRWQDVWIILWESKNTKTWSNEWVKKLKDDRIIVKADICVIVSNTMPDDIKHFWTVNEVIVTEFVYFQAVTTLLRDKLIALHTTSNSLVWKDEKMDELFKYLSSSDFKSKIENIVWAFKSLKDDIDSEKRSMMRIWSKREKELDRVINNTIYMWWDLEWIMWNNLQKIPYLELWSGISEDESDSDQ</sequence>
<dbReference type="EMBL" id="AMFJ01000319">
    <property type="protein sequence ID" value="EKE28556.1"/>
    <property type="molecule type" value="Genomic_DNA"/>
</dbReference>
<organism evidence="2">
    <name type="scientific">uncultured bacterium</name>
    <name type="common">gcode 4</name>
    <dbReference type="NCBI Taxonomy" id="1234023"/>
    <lineage>
        <taxon>Bacteria</taxon>
        <taxon>environmental samples</taxon>
    </lineage>
</organism>
<name>K2FBP7_9BACT</name>
<accession>K2FBP7</accession>
<dbReference type="AlphaFoldDB" id="K2FBP7"/>
<feature type="coiled-coil region" evidence="1">
    <location>
        <begin position="15"/>
        <end position="178"/>
    </location>
</feature>
<evidence type="ECO:0000256" key="1">
    <source>
        <dbReference type="SAM" id="Coils"/>
    </source>
</evidence>
<evidence type="ECO:0000313" key="2">
    <source>
        <dbReference type="EMBL" id="EKE28556.1"/>
    </source>
</evidence>
<comment type="caution">
    <text evidence="2">The sequence shown here is derived from an EMBL/GenBank/DDBJ whole genome shotgun (WGS) entry which is preliminary data.</text>
</comment>
<evidence type="ECO:0008006" key="3">
    <source>
        <dbReference type="Google" id="ProtNLM"/>
    </source>
</evidence>
<dbReference type="InterPro" id="IPR019219">
    <property type="entry name" value="DUF2130"/>
</dbReference>
<protein>
    <recommendedName>
        <fullName evidence="3">DUF2130 domain-containing protein</fullName>
    </recommendedName>
</protein>
<reference evidence="2" key="1">
    <citation type="journal article" date="2012" name="Science">
        <title>Fermentation, hydrogen, and sulfur metabolism in multiple uncultivated bacterial phyla.</title>
        <authorList>
            <person name="Wrighton K.C."/>
            <person name="Thomas B.C."/>
            <person name="Sharon I."/>
            <person name="Miller C.S."/>
            <person name="Castelle C.J."/>
            <person name="VerBerkmoes N.C."/>
            <person name="Wilkins M.J."/>
            <person name="Hettich R.L."/>
            <person name="Lipton M.S."/>
            <person name="Williams K.H."/>
            <person name="Long P.E."/>
            <person name="Banfield J.F."/>
        </authorList>
    </citation>
    <scope>NUCLEOTIDE SEQUENCE [LARGE SCALE GENOMIC DNA]</scope>
</reference>
<keyword evidence="1" id="KW-0175">Coiled coil</keyword>